<name>A0A0F2TA93_STRR3</name>
<dbReference type="InterPro" id="IPR041698">
    <property type="entry name" value="Methyltransf_25"/>
</dbReference>
<dbReference type="EMBL" id="JZKH01000050">
    <property type="protein sequence ID" value="KJS60118.1"/>
    <property type="molecule type" value="Genomic_DNA"/>
</dbReference>
<keyword evidence="2" id="KW-0808">Transferase</keyword>
<sequence length="247" mass="26225">MSVTNRYRDAWEGFWRDAPEEPGSVIWDAEPALTAERHLALFRPHLADDRLPLVDLGCGNGTQTRFLADRFPHVLGVDLSAAAVDLARRGDGARRAGFAQLDATDPAAVRELHERLGDANVYVRGVIHQSEPADRGPVAEAVAVLLGGRGRGFVVELAEAAKGVLARLAQNPAGPPPKLRPVLSHGLAPAEVADEAFTDILRAAGLGVLASGDMPLLTTEFTPDGARIELPAHWVVVGADGRRPGLS</sequence>
<accession>A0A0F2TA93</accession>
<keyword evidence="3" id="KW-1185">Reference proteome</keyword>
<evidence type="ECO:0000313" key="2">
    <source>
        <dbReference type="EMBL" id="KJS60118.1"/>
    </source>
</evidence>
<feature type="domain" description="Methyltransferase" evidence="1">
    <location>
        <begin position="54"/>
        <end position="106"/>
    </location>
</feature>
<dbReference type="RefSeq" id="WP_045699934.1">
    <property type="nucleotide sequence ID" value="NZ_JZKH01000050.1"/>
</dbReference>
<dbReference type="Pfam" id="PF13649">
    <property type="entry name" value="Methyltransf_25"/>
    <property type="match status" value="1"/>
</dbReference>
<dbReference type="GO" id="GO:0032259">
    <property type="term" value="P:methylation"/>
    <property type="evidence" value="ECO:0007669"/>
    <property type="project" value="UniProtKB-KW"/>
</dbReference>
<dbReference type="SUPFAM" id="SSF53335">
    <property type="entry name" value="S-adenosyl-L-methionine-dependent methyltransferases"/>
    <property type="match status" value="1"/>
</dbReference>
<dbReference type="Proteomes" id="UP000033699">
    <property type="component" value="Unassembled WGS sequence"/>
</dbReference>
<proteinExistence type="predicted"/>
<dbReference type="PATRIC" id="fig|359131.3.peg.5466"/>
<dbReference type="GO" id="GO:0008168">
    <property type="term" value="F:methyltransferase activity"/>
    <property type="evidence" value="ECO:0007669"/>
    <property type="project" value="UniProtKB-KW"/>
</dbReference>
<comment type="caution">
    <text evidence="2">The sequence shown here is derived from an EMBL/GenBank/DDBJ whole genome shotgun (WGS) entry which is preliminary data.</text>
</comment>
<dbReference type="AlphaFoldDB" id="A0A0F2TA93"/>
<gene>
    <name evidence="2" type="ORF">VM95_22925</name>
</gene>
<organism evidence="2 3">
    <name type="scientific">Streptomyces rubellomurinus (strain ATCC 31215)</name>
    <dbReference type="NCBI Taxonomy" id="359131"/>
    <lineage>
        <taxon>Bacteria</taxon>
        <taxon>Bacillati</taxon>
        <taxon>Actinomycetota</taxon>
        <taxon>Actinomycetes</taxon>
        <taxon>Kitasatosporales</taxon>
        <taxon>Streptomycetaceae</taxon>
        <taxon>Streptomyces</taxon>
    </lineage>
</organism>
<protein>
    <submittedName>
        <fullName evidence="2">Methyltransferase</fullName>
    </submittedName>
</protein>
<evidence type="ECO:0000259" key="1">
    <source>
        <dbReference type="Pfam" id="PF13649"/>
    </source>
</evidence>
<dbReference type="InterPro" id="IPR029063">
    <property type="entry name" value="SAM-dependent_MTases_sf"/>
</dbReference>
<dbReference type="Gene3D" id="3.40.50.150">
    <property type="entry name" value="Vaccinia Virus protein VP39"/>
    <property type="match status" value="1"/>
</dbReference>
<keyword evidence="2" id="KW-0489">Methyltransferase</keyword>
<dbReference type="OrthoDB" id="495703at2"/>
<dbReference type="CDD" id="cd02440">
    <property type="entry name" value="AdoMet_MTases"/>
    <property type="match status" value="1"/>
</dbReference>
<evidence type="ECO:0000313" key="3">
    <source>
        <dbReference type="Proteomes" id="UP000033699"/>
    </source>
</evidence>
<reference evidence="2 3" key="1">
    <citation type="submission" date="2015-02" db="EMBL/GenBank/DDBJ databases">
        <authorList>
            <person name="Ju K.-S."/>
            <person name="Doroghazi J.R."/>
            <person name="Metcalf W."/>
        </authorList>
    </citation>
    <scope>NUCLEOTIDE SEQUENCE [LARGE SCALE GENOMIC DNA]</scope>
    <source>
        <strain evidence="2 3">ATCC 31215</strain>
    </source>
</reference>